<sequence length="336" mass="37058">MEAIERLASLNGGYIRTGQLLRAEISPRAIARMVHDGDLRRVRHGTYALAPTYDALPGIARYLVAAHSVLDKLRALGQDVAGSHLTACTAHGFELLRVPGLIDVTRLDGRSGRKVAGVTYHRGRLDPAEVVSVVGRPMTDPVRAAVEGATLLEVEPASVLIWSAVRTDGGLAPYEAVRTAAHEQFRHWDGIDVARTAVDIADPRCESVGEVRSLYLFWRFGFPRPAAQQWIYTADGDLVGRVDFLWDDVGLVGEFDGLLKYGRLRPDAEEEPGDIVTSEKLREDALRRLGLEVVRITWSDLDPSNAAATAAYVQQKFNDARAIQRRRTYVARSEPL</sequence>
<evidence type="ECO:0000313" key="3">
    <source>
        <dbReference type="Proteomes" id="UP000230842"/>
    </source>
</evidence>
<proteinExistence type="predicted"/>
<name>A0A2M9BJS5_9ACTN</name>
<reference evidence="2 3" key="1">
    <citation type="submission" date="2017-11" db="EMBL/GenBank/DDBJ databases">
        <title>Genomic Encyclopedia of Archaeal and Bacterial Type Strains, Phase II (KMG-II): From Individual Species to Whole Genera.</title>
        <authorList>
            <person name="Goeker M."/>
        </authorList>
    </citation>
    <scope>NUCLEOTIDE SEQUENCE [LARGE SCALE GENOMIC DNA]</scope>
    <source>
        <strain evidence="2 3">DSM 27763</strain>
    </source>
</reference>
<dbReference type="RefSeq" id="WP_170224787.1">
    <property type="nucleotide sequence ID" value="NZ_PGEZ01000001.1"/>
</dbReference>
<dbReference type="InterPro" id="IPR025159">
    <property type="entry name" value="AbiEi_N"/>
</dbReference>
<comment type="caution">
    <text evidence="2">The sequence shown here is derived from an EMBL/GenBank/DDBJ whole genome shotgun (WGS) entry which is preliminary data.</text>
</comment>
<keyword evidence="3" id="KW-1185">Reference proteome</keyword>
<gene>
    <name evidence="2" type="ORF">CLV56_2449</name>
</gene>
<evidence type="ECO:0000313" key="2">
    <source>
        <dbReference type="EMBL" id="PJJ58203.1"/>
    </source>
</evidence>
<evidence type="ECO:0000259" key="1">
    <source>
        <dbReference type="Pfam" id="PF13338"/>
    </source>
</evidence>
<protein>
    <submittedName>
        <fullName evidence="2">Putative AbiEi antitoxin of type IV toxin-antitoxin system</fullName>
    </submittedName>
</protein>
<feature type="domain" description="AbiEi antitoxin N-terminal" evidence="1">
    <location>
        <begin position="2"/>
        <end position="50"/>
    </location>
</feature>
<organism evidence="2 3">
    <name type="scientific">Mumia flava</name>
    <dbReference type="NCBI Taxonomy" id="1348852"/>
    <lineage>
        <taxon>Bacteria</taxon>
        <taxon>Bacillati</taxon>
        <taxon>Actinomycetota</taxon>
        <taxon>Actinomycetes</taxon>
        <taxon>Propionibacteriales</taxon>
        <taxon>Nocardioidaceae</taxon>
        <taxon>Mumia</taxon>
    </lineage>
</organism>
<dbReference type="Proteomes" id="UP000230842">
    <property type="component" value="Unassembled WGS sequence"/>
</dbReference>
<accession>A0A2M9BJS5</accession>
<dbReference type="Pfam" id="PF13338">
    <property type="entry name" value="AbiEi_4"/>
    <property type="match status" value="1"/>
</dbReference>
<dbReference type="AlphaFoldDB" id="A0A2M9BJS5"/>
<dbReference type="EMBL" id="PGEZ01000001">
    <property type="protein sequence ID" value="PJJ58203.1"/>
    <property type="molecule type" value="Genomic_DNA"/>
</dbReference>